<dbReference type="GO" id="GO:0004930">
    <property type="term" value="F:G protein-coupled receptor activity"/>
    <property type="evidence" value="ECO:0007669"/>
    <property type="project" value="UniProtKB-KW"/>
</dbReference>
<dbReference type="InterPro" id="IPR000276">
    <property type="entry name" value="GPCR_Rhodpsn"/>
</dbReference>
<name>A0A9W8C957_TRIRA</name>
<evidence type="ECO:0000256" key="5">
    <source>
        <dbReference type="ARBA" id="ARBA00023136"/>
    </source>
</evidence>
<keyword evidence="6 8" id="KW-0675">Receptor</keyword>
<dbReference type="PRINTS" id="PR00237">
    <property type="entry name" value="GPCRRHODOPSN"/>
</dbReference>
<dbReference type="PROSITE" id="PS50262">
    <property type="entry name" value="G_PROTEIN_RECEP_F1_2"/>
    <property type="match status" value="1"/>
</dbReference>
<keyword evidence="4 8" id="KW-0297">G-protein coupled receptor</keyword>
<comment type="similarity">
    <text evidence="8">Belongs to the G-protein coupled receptor 1 family.</text>
</comment>
<proteinExistence type="inferred from homology"/>
<evidence type="ECO:0000256" key="9">
    <source>
        <dbReference type="SAM" id="Phobius"/>
    </source>
</evidence>
<dbReference type="SUPFAM" id="SSF81321">
    <property type="entry name" value="Family A G protein-coupled receptor-like"/>
    <property type="match status" value="1"/>
</dbReference>
<evidence type="ECO:0000313" key="11">
    <source>
        <dbReference type="EMBL" id="KAI7812021.1"/>
    </source>
</evidence>
<organism evidence="11 12">
    <name type="scientific">Triplophysa rosa</name>
    <name type="common">Cave loach</name>
    <dbReference type="NCBI Taxonomy" id="992332"/>
    <lineage>
        <taxon>Eukaryota</taxon>
        <taxon>Metazoa</taxon>
        <taxon>Chordata</taxon>
        <taxon>Craniata</taxon>
        <taxon>Vertebrata</taxon>
        <taxon>Euteleostomi</taxon>
        <taxon>Actinopterygii</taxon>
        <taxon>Neopterygii</taxon>
        <taxon>Teleostei</taxon>
        <taxon>Ostariophysi</taxon>
        <taxon>Cypriniformes</taxon>
        <taxon>Nemacheilidae</taxon>
        <taxon>Triplophysa</taxon>
    </lineage>
</organism>
<keyword evidence="2 8" id="KW-0812">Transmembrane</keyword>
<protein>
    <submittedName>
        <fullName evidence="11">Opsin-VA-like</fullName>
    </submittedName>
</protein>
<keyword evidence="3 9" id="KW-1133">Transmembrane helix</keyword>
<dbReference type="PROSITE" id="PS00237">
    <property type="entry name" value="G_PROTEIN_RECEP_F1_1"/>
    <property type="match status" value="1"/>
</dbReference>
<evidence type="ECO:0000256" key="8">
    <source>
        <dbReference type="RuleBase" id="RU000688"/>
    </source>
</evidence>
<feature type="transmembrane region" description="Helical" evidence="9">
    <location>
        <begin position="98"/>
        <end position="120"/>
    </location>
</feature>
<feature type="transmembrane region" description="Helical" evidence="9">
    <location>
        <begin position="62"/>
        <end position="86"/>
    </location>
</feature>
<evidence type="ECO:0000256" key="6">
    <source>
        <dbReference type="ARBA" id="ARBA00023170"/>
    </source>
</evidence>
<dbReference type="AlphaFoldDB" id="A0A9W8C957"/>
<feature type="transmembrane region" description="Helical" evidence="9">
    <location>
        <begin position="141"/>
        <end position="165"/>
    </location>
</feature>
<evidence type="ECO:0000256" key="1">
    <source>
        <dbReference type="ARBA" id="ARBA00004141"/>
    </source>
</evidence>
<dbReference type="InterPro" id="IPR017452">
    <property type="entry name" value="GPCR_Rhodpsn_7TM"/>
</dbReference>
<feature type="transmembrane region" description="Helical" evidence="9">
    <location>
        <begin position="26"/>
        <end position="50"/>
    </location>
</feature>
<gene>
    <name evidence="11" type="ORF">IRJ41_022295</name>
</gene>
<dbReference type="PANTHER" id="PTHR24240">
    <property type="entry name" value="OPSIN"/>
    <property type="match status" value="1"/>
</dbReference>
<keyword evidence="12" id="KW-1185">Reference proteome</keyword>
<comment type="caution">
    <text evidence="11">The sequence shown here is derived from an EMBL/GenBank/DDBJ whole genome shotgun (WGS) entry which is preliminary data.</text>
</comment>
<keyword evidence="7 8" id="KW-0807">Transducer</keyword>
<evidence type="ECO:0000256" key="4">
    <source>
        <dbReference type="ARBA" id="ARBA00023040"/>
    </source>
</evidence>
<dbReference type="Pfam" id="PF00001">
    <property type="entry name" value="7tm_1"/>
    <property type="match status" value="1"/>
</dbReference>
<evidence type="ECO:0000313" key="12">
    <source>
        <dbReference type="Proteomes" id="UP001059041"/>
    </source>
</evidence>
<feature type="non-terminal residue" evidence="11">
    <location>
        <position position="238"/>
    </location>
</feature>
<keyword evidence="5 9" id="KW-0472">Membrane</keyword>
<feature type="transmembrane region" description="Helical" evidence="9">
    <location>
        <begin position="185"/>
        <end position="210"/>
    </location>
</feature>
<evidence type="ECO:0000256" key="3">
    <source>
        <dbReference type="ARBA" id="ARBA00022989"/>
    </source>
</evidence>
<dbReference type="GO" id="GO:0016020">
    <property type="term" value="C:membrane"/>
    <property type="evidence" value="ECO:0007669"/>
    <property type="project" value="UniProtKB-SubCell"/>
</dbReference>
<evidence type="ECO:0000256" key="2">
    <source>
        <dbReference type="ARBA" id="ARBA00022692"/>
    </source>
</evidence>
<evidence type="ECO:0000256" key="7">
    <source>
        <dbReference type="ARBA" id="ARBA00023224"/>
    </source>
</evidence>
<sequence>DSVTPADNVTSMTPQPTIFPRVGYSILSYLMFINTLLSVFNNSLVIAVMLKNVHFLNAMNIIILSLAFSDFMIAACGSAIVTVTNYEGSFFLDDSFCVFQGFAVNYFGVVSLCTITLLAYERYNAVCKPMAGYKLSICRSCMGLLFVWLYCLFWTAVPLLGWSSYGPKGILTSCSLNWGERSWNNYSYLIFYMLLCFILSTVIIIFLISLKKINKNIELQGGKNCEDDKEHASRMVLL</sequence>
<dbReference type="EMBL" id="JAFHDT010000003">
    <property type="protein sequence ID" value="KAI7812021.1"/>
    <property type="molecule type" value="Genomic_DNA"/>
</dbReference>
<dbReference type="Proteomes" id="UP001059041">
    <property type="component" value="Linkage Group LG3"/>
</dbReference>
<accession>A0A9W8C957</accession>
<evidence type="ECO:0000259" key="10">
    <source>
        <dbReference type="PROSITE" id="PS50262"/>
    </source>
</evidence>
<reference evidence="11" key="1">
    <citation type="submission" date="2021-02" db="EMBL/GenBank/DDBJ databases">
        <title>Comparative genomics reveals that relaxation of natural selection precedes convergent phenotypic evolution of cavefish.</title>
        <authorList>
            <person name="Peng Z."/>
        </authorList>
    </citation>
    <scope>NUCLEOTIDE SEQUENCE</scope>
    <source>
        <tissue evidence="11">Muscle</tissue>
    </source>
</reference>
<feature type="domain" description="G-protein coupled receptors family 1 profile" evidence="10">
    <location>
        <begin position="41"/>
        <end position="238"/>
    </location>
</feature>
<dbReference type="Gene3D" id="1.20.1070.10">
    <property type="entry name" value="Rhodopsin 7-helix transmembrane proteins"/>
    <property type="match status" value="1"/>
</dbReference>
<dbReference type="InterPro" id="IPR050125">
    <property type="entry name" value="GPCR_opsins"/>
</dbReference>
<comment type="subcellular location">
    <subcellularLocation>
        <location evidence="1">Membrane</location>
        <topology evidence="1">Multi-pass membrane protein</topology>
    </subcellularLocation>
</comment>